<accession>A0A8S1CJY6</accession>
<name>A0A8S1CJY6_9INSE</name>
<gene>
    <name evidence="2" type="ORF">CLODIP_2_CD07251</name>
</gene>
<dbReference type="Proteomes" id="UP000494165">
    <property type="component" value="Unassembled WGS sequence"/>
</dbReference>
<sequence>MRHEMKVAGQEQASTASRRSRADSKSTDATDTDQAEQNFEPRTEDKIQGKRQTEHEQWQQKQAIILDSSGGQAAIDLIAKLLTPLFILHLHHSALFDSIL</sequence>
<organism evidence="2 3">
    <name type="scientific">Cloeon dipterum</name>
    <dbReference type="NCBI Taxonomy" id="197152"/>
    <lineage>
        <taxon>Eukaryota</taxon>
        <taxon>Metazoa</taxon>
        <taxon>Ecdysozoa</taxon>
        <taxon>Arthropoda</taxon>
        <taxon>Hexapoda</taxon>
        <taxon>Insecta</taxon>
        <taxon>Pterygota</taxon>
        <taxon>Palaeoptera</taxon>
        <taxon>Ephemeroptera</taxon>
        <taxon>Pisciforma</taxon>
        <taxon>Baetidae</taxon>
        <taxon>Cloeon</taxon>
    </lineage>
</organism>
<reference evidence="2 3" key="1">
    <citation type="submission" date="2020-04" db="EMBL/GenBank/DDBJ databases">
        <authorList>
            <person name="Alioto T."/>
            <person name="Alioto T."/>
            <person name="Gomez Garrido J."/>
        </authorList>
    </citation>
    <scope>NUCLEOTIDE SEQUENCE [LARGE SCALE GENOMIC DNA]</scope>
</reference>
<proteinExistence type="predicted"/>
<feature type="compositionally biased region" description="Basic and acidic residues" evidence="1">
    <location>
        <begin position="39"/>
        <end position="58"/>
    </location>
</feature>
<dbReference type="EMBL" id="CADEPI010000038">
    <property type="protein sequence ID" value="CAB3368591.1"/>
    <property type="molecule type" value="Genomic_DNA"/>
</dbReference>
<feature type="region of interest" description="Disordered" evidence="1">
    <location>
        <begin position="1"/>
        <end position="59"/>
    </location>
</feature>
<evidence type="ECO:0000313" key="2">
    <source>
        <dbReference type="EMBL" id="CAB3368591.1"/>
    </source>
</evidence>
<comment type="caution">
    <text evidence="2">The sequence shown here is derived from an EMBL/GenBank/DDBJ whole genome shotgun (WGS) entry which is preliminary data.</text>
</comment>
<dbReference type="AlphaFoldDB" id="A0A8S1CJY6"/>
<evidence type="ECO:0000313" key="3">
    <source>
        <dbReference type="Proteomes" id="UP000494165"/>
    </source>
</evidence>
<evidence type="ECO:0000256" key="1">
    <source>
        <dbReference type="SAM" id="MobiDB-lite"/>
    </source>
</evidence>
<keyword evidence="3" id="KW-1185">Reference proteome</keyword>
<protein>
    <submittedName>
        <fullName evidence="2">Uncharacterized protein</fullName>
    </submittedName>
</protein>